<sequence>MVSQGSDCDSDFVPAYMNDVNEENGFLAARREVEDFPLLIPGGGAVSVEEDEVHWETDMEAIQQETVHQAVKMAYRDSNLDRKALCALRTKVMDIQSVLKKKGISWVDLEKEALESTAQFNGGPRKAISERSEHGLPVCKVQKAFTIEHQVLDEMPQNTLKEKVCSVSGNKDELGRVKGVVKGYEDGSDASESIGGKDVPKAGDKRGASEAFKPGETKSWSQVLTTPPDVAVKFDYHPLPEGVDVISPPMEVLQKGNERFKFCAVGTFTKGRVLFKDVLAFAKNMWGKNGLCNVFQKEANVFVFKFTSESTLAAALSQGTWYIANRPMVMCEWGRKIGETRITSLPLWVKFTNVPDCYWTREGLSFLASPIGTPICADPLTSKLDMLPFAKMCVQYNVGDPLPNVLKVLVLDPVTNESTTKEVNVSYPSKPKYCDHCKSLGHISGACPLGKHSVSVKDKAKTVADAPPETVKAQNDSTPVKVQLIPDNSAVVGVEEGWSEARTTTTISKESTYSDTSPPVQNVFQGLVNVDEVEIKRSLLDKNLSSSHRKRLKKKLRKGGVVTPSQS</sequence>
<dbReference type="Pfam" id="PF14111">
    <property type="entry name" value="DUF4283"/>
    <property type="match status" value="1"/>
</dbReference>
<dbReference type="Proteomes" id="UP001237642">
    <property type="component" value="Unassembled WGS sequence"/>
</dbReference>
<feature type="region of interest" description="Disordered" evidence="1">
    <location>
        <begin position="187"/>
        <end position="220"/>
    </location>
</feature>
<evidence type="ECO:0000313" key="4">
    <source>
        <dbReference type="Proteomes" id="UP001237642"/>
    </source>
</evidence>
<protein>
    <recommendedName>
        <fullName evidence="2">DUF4283 domain-containing protein</fullName>
    </recommendedName>
</protein>
<dbReference type="InterPro" id="IPR025558">
    <property type="entry name" value="DUF4283"/>
</dbReference>
<name>A0AAD8LWA8_9APIA</name>
<dbReference type="InterPro" id="IPR040256">
    <property type="entry name" value="At4g02000-like"/>
</dbReference>
<reference evidence="3" key="1">
    <citation type="submission" date="2023-02" db="EMBL/GenBank/DDBJ databases">
        <title>Genome of toxic invasive species Heracleum sosnowskyi carries increased number of genes despite the absence of recent whole-genome duplications.</title>
        <authorList>
            <person name="Schelkunov M."/>
            <person name="Shtratnikova V."/>
            <person name="Makarenko M."/>
            <person name="Klepikova A."/>
            <person name="Omelchenko D."/>
            <person name="Novikova G."/>
            <person name="Obukhova E."/>
            <person name="Bogdanov V."/>
            <person name="Penin A."/>
            <person name="Logacheva M."/>
        </authorList>
    </citation>
    <scope>NUCLEOTIDE SEQUENCE</scope>
    <source>
        <strain evidence="3">Hsosn_3</strain>
        <tissue evidence="3">Leaf</tissue>
    </source>
</reference>
<organism evidence="3 4">
    <name type="scientific">Heracleum sosnowskyi</name>
    <dbReference type="NCBI Taxonomy" id="360622"/>
    <lineage>
        <taxon>Eukaryota</taxon>
        <taxon>Viridiplantae</taxon>
        <taxon>Streptophyta</taxon>
        <taxon>Embryophyta</taxon>
        <taxon>Tracheophyta</taxon>
        <taxon>Spermatophyta</taxon>
        <taxon>Magnoliopsida</taxon>
        <taxon>eudicotyledons</taxon>
        <taxon>Gunneridae</taxon>
        <taxon>Pentapetalae</taxon>
        <taxon>asterids</taxon>
        <taxon>campanulids</taxon>
        <taxon>Apiales</taxon>
        <taxon>Apiaceae</taxon>
        <taxon>Apioideae</taxon>
        <taxon>apioid superclade</taxon>
        <taxon>Tordylieae</taxon>
        <taxon>Tordyliinae</taxon>
        <taxon>Heracleum</taxon>
    </lineage>
</organism>
<dbReference type="PANTHER" id="PTHR31286:SF165">
    <property type="entry name" value="DUF4283 DOMAIN-CONTAINING PROTEIN"/>
    <property type="match status" value="1"/>
</dbReference>
<dbReference type="PANTHER" id="PTHR31286">
    <property type="entry name" value="GLYCINE-RICH CELL WALL STRUCTURAL PROTEIN 1.8-LIKE"/>
    <property type="match status" value="1"/>
</dbReference>
<evidence type="ECO:0000313" key="3">
    <source>
        <dbReference type="EMBL" id="KAK1351436.1"/>
    </source>
</evidence>
<proteinExistence type="predicted"/>
<accession>A0AAD8LWA8</accession>
<dbReference type="EMBL" id="JAUIZM010000036">
    <property type="protein sequence ID" value="KAK1351436.1"/>
    <property type="molecule type" value="Genomic_DNA"/>
</dbReference>
<dbReference type="AlphaFoldDB" id="A0AAD8LWA8"/>
<evidence type="ECO:0000256" key="1">
    <source>
        <dbReference type="SAM" id="MobiDB-lite"/>
    </source>
</evidence>
<evidence type="ECO:0000259" key="2">
    <source>
        <dbReference type="Pfam" id="PF14111"/>
    </source>
</evidence>
<reference evidence="3" key="2">
    <citation type="submission" date="2023-05" db="EMBL/GenBank/DDBJ databases">
        <authorList>
            <person name="Schelkunov M.I."/>
        </authorList>
    </citation>
    <scope>NUCLEOTIDE SEQUENCE</scope>
    <source>
        <strain evidence="3">Hsosn_3</strain>
        <tissue evidence="3">Leaf</tissue>
    </source>
</reference>
<feature type="compositionally biased region" description="Basic and acidic residues" evidence="1">
    <location>
        <begin position="198"/>
        <end position="216"/>
    </location>
</feature>
<keyword evidence="4" id="KW-1185">Reference proteome</keyword>
<comment type="caution">
    <text evidence="3">The sequence shown here is derived from an EMBL/GenBank/DDBJ whole genome shotgun (WGS) entry which is preliminary data.</text>
</comment>
<gene>
    <name evidence="3" type="ORF">POM88_054345</name>
</gene>
<feature type="domain" description="DUF4283" evidence="2">
    <location>
        <begin position="257"/>
        <end position="334"/>
    </location>
</feature>